<evidence type="ECO:0000256" key="1">
    <source>
        <dbReference type="ARBA" id="ARBA00008857"/>
    </source>
</evidence>
<dbReference type="SUPFAM" id="SSF56349">
    <property type="entry name" value="DNA breaking-rejoining enzymes"/>
    <property type="match status" value="1"/>
</dbReference>
<dbReference type="KEGG" id="rhd:R2APBS1_1642"/>
<dbReference type="Proteomes" id="UP000011859">
    <property type="component" value="Chromosome"/>
</dbReference>
<dbReference type="InterPro" id="IPR010998">
    <property type="entry name" value="Integrase_recombinase_N"/>
</dbReference>
<protein>
    <submittedName>
        <fullName evidence="9">Site-specific recombinase XerD</fullName>
    </submittedName>
</protein>
<dbReference type="PANTHER" id="PTHR30349:SF64">
    <property type="entry name" value="PROPHAGE INTEGRASE INTD-RELATED"/>
    <property type="match status" value="1"/>
</dbReference>
<accession>M4NM16</accession>
<name>M4NM16_9GAMM</name>
<sequence length="429" mass="48548">MITVATALGLESEDELRSDMLPARYSFLVDDESSLPVEPVLLWLCKQYPPKPRMWKANTVECAAHDLCDWWRYLEREGRFWCDATSDDLSEFRDSLLGSVSPRTHRPYAAKTIARRINTVGTFYEWAQEKGLFRGEPLDPKQLKPVLRAIDDDALAHTGGSAREVAVSTTAPRTSESADEHVHPMESKTWLAVAKSLGPLPSQRDAGIPGCSRNRLAAEISIWTGMRLDEVAGLTTYQLLNLRVTDDSIEVVPLKITRTKGLRPRTVLFPSHLIAELHRYIDTERREAVEVGKRFGLKKDAGYLFVNGLDSRNHAGKPVRGYTLSGAFREAVLACGFVRKEERVDPLTEESYLASCAAHCFHDLRHTFAVWLYQAEKAAGNAEPWKVVQARLGHRYLRTTTDIYLRVVDIFRAKVNDNLYHFLRMTFGT</sequence>
<dbReference type="InterPro" id="IPR044068">
    <property type="entry name" value="CB"/>
</dbReference>
<feature type="region of interest" description="Disordered" evidence="6">
    <location>
        <begin position="161"/>
        <end position="182"/>
    </location>
</feature>
<dbReference type="Gene3D" id="1.10.150.130">
    <property type="match status" value="1"/>
</dbReference>
<dbReference type="InterPro" id="IPR002104">
    <property type="entry name" value="Integrase_catalytic"/>
</dbReference>
<dbReference type="GO" id="GO:0006310">
    <property type="term" value="P:DNA recombination"/>
    <property type="evidence" value="ECO:0007669"/>
    <property type="project" value="UniProtKB-KW"/>
</dbReference>
<dbReference type="Gene3D" id="1.10.443.10">
    <property type="entry name" value="Intergrase catalytic core"/>
    <property type="match status" value="1"/>
</dbReference>
<dbReference type="RefSeq" id="WP_015447532.1">
    <property type="nucleotide sequence ID" value="NC_020541.1"/>
</dbReference>
<dbReference type="eggNOG" id="COG4974">
    <property type="taxonomic scope" value="Bacteria"/>
</dbReference>
<dbReference type="OrthoDB" id="8773125at2"/>
<evidence type="ECO:0000256" key="2">
    <source>
        <dbReference type="ARBA" id="ARBA00022908"/>
    </source>
</evidence>
<feature type="domain" description="Tyr recombinase" evidence="7">
    <location>
        <begin position="180"/>
        <end position="417"/>
    </location>
</feature>
<dbReference type="PANTHER" id="PTHR30349">
    <property type="entry name" value="PHAGE INTEGRASE-RELATED"/>
    <property type="match status" value="1"/>
</dbReference>
<dbReference type="EMBL" id="CP003470">
    <property type="protein sequence ID" value="AGG88776.1"/>
    <property type="molecule type" value="Genomic_DNA"/>
</dbReference>
<evidence type="ECO:0000259" key="7">
    <source>
        <dbReference type="PROSITE" id="PS51898"/>
    </source>
</evidence>
<proteinExistence type="inferred from homology"/>
<evidence type="ECO:0000259" key="8">
    <source>
        <dbReference type="PROSITE" id="PS51900"/>
    </source>
</evidence>
<organism evidence="9 10">
    <name type="scientific">Rhodanobacter denitrificans</name>
    <dbReference type="NCBI Taxonomy" id="666685"/>
    <lineage>
        <taxon>Bacteria</taxon>
        <taxon>Pseudomonadati</taxon>
        <taxon>Pseudomonadota</taxon>
        <taxon>Gammaproteobacteria</taxon>
        <taxon>Lysobacterales</taxon>
        <taxon>Rhodanobacteraceae</taxon>
        <taxon>Rhodanobacter</taxon>
    </lineage>
</organism>
<dbReference type="PROSITE" id="PS51900">
    <property type="entry name" value="CB"/>
    <property type="match status" value="1"/>
</dbReference>
<feature type="domain" description="Core-binding (CB)" evidence="8">
    <location>
        <begin position="31"/>
        <end position="128"/>
    </location>
</feature>
<dbReference type="InterPro" id="IPR011010">
    <property type="entry name" value="DNA_brk_join_enz"/>
</dbReference>
<keyword evidence="3 5" id="KW-0238">DNA-binding</keyword>
<evidence type="ECO:0000256" key="4">
    <source>
        <dbReference type="ARBA" id="ARBA00023172"/>
    </source>
</evidence>
<keyword evidence="10" id="KW-1185">Reference proteome</keyword>
<gene>
    <name evidence="9" type="ORF">R2APBS1_1642</name>
</gene>
<reference evidence="9 10" key="1">
    <citation type="submission" date="2012-04" db="EMBL/GenBank/DDBJ databases">
        <title>Complete genome of Rhodanobacter sp. 2APBS1.</title>
        <authorList>
            <consortium name="US DOE Joint Genome Institute"/>
            <person name="Huntemann M."/>
            <person name="Wei C.-L."/>
            <person name="Han J."/>
            <person name="Detter J.C."/>
            <person name="Han C."/>
            <person name="Tapia R."/>
            <person name="Munk A.C.C."/>
            <person name="Chen A."/>
            <person name="Krypides N."/>
            <person name="Mavromatis K."/>
            <person name="Markowitz V."/>
            <person name="Szeto E."/>
            <person name="Ivanova N."/>
            <person name="Mikhailova N."/>
            <person name="Ovchinnikova G."/>
            <person name="Pagani I."/>
            <person name="Pati A."/>
            <person name="Goodwin L."/>
            <person name="Peters L."/>
            <person name="Pitluck S."/>
            <person name="Woyke T."/>
            <person name="Prakash O."/>
            <person name="Elkins J."/>
            <person name="Brown S."/>
            <person name="Palumbo A."/>
            <person name="Hemme C."/>
            <person name="Zhou J."/>
            <person name="Watson D."/>
            <person name="Jardine P."/>
            <person name="Kostka J."/>
            <person name="Green S."/>
        </authorList>
    </citation>
    <scope>NUCLEOTIDE SEQUENCE [LARGE SCALE GENOMIC DNA]</scope>
    <source>
        <strain evidence="9 10">2APBS1</strain>
    </source>
</reference>
<keyword evidence="4" id="KW-0233">DNA recombination</keyword>
<dbReference type="AlphaFoldDB" id="M4NM16"/>
<evidence type="ECO:0000256" key="6">
    <source>
        <dbReference type="SAM" id="MobiDB-lite"/>
    </source>
</evidence>
<dbReference type="Pfam" id="PF00589">
    <property type="entry name" value="Phage_integrase"/>
    <property type="match status" value="1"/>
</dbReference>
<comment type="similarity">
    <text evidence="1">Belongs to the 'phage' integrase family.</text>
</comment>
<evidence type="ECO:0000256" key="3">
    <source>
        <dbReference type="ARBA" id="ARBA00023125"/>
    </source>
</evidence>
<dbReference type="STRING" id="666685.R2APBS1_1642"/>
<dbReference type="PROSITE" id="PS51898">
    <property type="entry name" value="TYR_RECOMBINASE"/>
    <property type="match status" value="1"/>
</dbReference>
<dbReference type="GO" id="GO:0003677">
    <property type="term" value="F:DNA binding"/>
    <property type="evidence" value="ECO:0007669"/>
    <property type="project" value="UniProtKB-UniRule"/>
</dbReference>
<dbReference type="InterPro" id="IPR013762">
    <property type="entry name" value="Integrase-like_cat_sf"/>
</dbReference>
<dbReference type="GO" id="GO:0015074">
    <property type="term" value="P:DNA integration"/>
    <property type="evidence" value="ECO:0007669"/>
    <property type="project" value="UniProtKB-KW"/>
</dbReference>
<evidence type="ECO:0000313" key="10">
    <source>
        <dbReference type="Proteomes" id="UP000011859"/>
    </source>
</evidence>
<dbReference type="HOGENOM" id="CLU_586195_0_0_6"/>
<evidence type="ECO:0000256" key="5">
    <source>
        <dbReference type="PROSITE-ProRule" id="PRU01248"/>
    </source>
</evidence>
<keyword evidence="2" id="KW-0229">DNA integration</keyword>
<dbReference type="InterPro" id="IPR050090">
    <property type="entry name" value="Tyrosine_recombinase_XerCD"/>
</dbReference>
<evidence type="ECO:0000313" key="9">
    <source>
        <dbReference type="EMBL" id="AGG88776.1"/>
    </source>
</evidence>